<evidence type="ECO:0000256" key="7">
    <source>
        <dbReference type="ARBA" id="ARBA00022980"/>
    </source>
</evidence>
<dbReference type="InterPro" id="IPR023586">
    <property type="entry name" value="Ile-tRNA-ligase_type2"/>
</dbReference>
<evidence type="ECO:0000256" key="9">
    <source>
        <dbReference type="ARBA" id="ARBA00023146"/>
    </source>
</evidence>
<dbReference type="Pfam" id="PF01779">
    <property type="entry name" value="Ribosomal_L29e"/>
    <property type="match status" value="1"/>
</dbReference>
<evidence type="ECO:0000256" key="13">
    <source>
        <dbReference type="RuleBase" id="RU000685"/>
    </source>
</evidence>
<evidence type="ECO:0000256" key="1">
    <source>
        <dbReference type="ARBA" id="ARBA00010247"/>
    </source>
</evidence>
<dbReference type="SUPFAM" id="SSF64593">
    <property type="entry name" value="Intermediate filament protein, coiled coil region"/>
    <property type="match status" value="2"/>
</dbReference>
<name>A0AAV2M4H0_KNICA</name>
<keyword evidence="7" id="KW-0689">Ribosomal protein</keyword>
<dbReference type="Gene3D" id="1.20.5.500">
    <property type="entry name" value="Single helix bin"/>
    <property type="match status" value="1"/>
</dbReference>
<evidence type="ECO:0000256" key="8">
    <source>
        <dbReference type="ARBA" id="ARBA00023054"/>
    </source>
</evidence>
<proteinExistence type="inferred from homology"/>
<comment type="similarity">
    <text evidence="1">Belongs to the eukaryotic ribosomal protein eL29 family.</text>
</comment>
<reference evidence="17 18" key="1">
    <citation type="submission" date="2024-04" db="EMBL/GenBank/DDBJ databases">
        <authorList>
            <person name="Waldvogel A.-M."/>
            <person name="Schoenle A."/>
        </authorList>
    </citation>
    <scope>NUCLEOTIDE SEQUENCE [LARGE SCALE GENOMIC DNA]</scope>
</reference>
<evidence type="ECO:0000313" key="17">
    <source>
        <dbReference type="EMBL" id="CAL1608150.1"/>
    </source>
</evidence>
<dbReference type="GO" id="GO:0005524">
    <property type="term" value="F:ATP binding"/>
    <property type="evidence" value="ECO:0007669"/>
    <property type="project" value="UniProtKB-KW"/>
</dbReference>
<feature type="domain" description="IF rod" evidence="16">
    <location>
        <begin position="466"/>
        <end position="777"/>
    </location>
</feature>
<keyword evidence="9" id="KW-0030">Aminoacyl-tRNA synthetase</keyword>
<feature type="coiled-coil region" evidence="14">
    <location>
        <begin position="470"/>
        <end position="610"/>
    </location>
</feature>
<gene>
    <name evidence="17" type="ORF">KC01_LOCUS35130</name>
</gene>
<feature type="region of interest" description="Disordered" evidence="15">
    <location>
        <begin position="1"/>
        <end position="32"/>
    </location>
</feature>
<protein>
    <recommendedName>
        <fullName evidence="11">Large ribosomal subunit protein eL29</fullName>
    </recommendedName>
    <alternativeName>
        <fullName evidence="12">60S ribosomal protein L29</fullName>
    </alternativeName>
</protein>
<dbReference type="GO" id="GO:0006428">
    <property type="term" value="P:isoleucyl-tRNA aminoacylation"/>
    <property type="evidence" value="ECO:0007669"/>
    <property type="project" value="InterPro"/>
</dbReference>
<dbReference type="Pfam" id="PF00038">
    <property type="entry name" value="Filament"/>
    <property type="match status" value="1"/>
</dbReference>
<keyword evidence="8 14" id="KW-0175">Coiled coil</keyword>
<evidence type="ECO:0000256" key="12">
    <source>
        <dbReference type="ARBA" id="ARBA00035328"/>
    </source>
</evidence>
<dbReference type="PROSITE" id="PS00226">
    <property type="entry name" value="IF_ROD_1"/>
    <property type="match status" value="1"/>
</dbReference>
<dbReference type="FunFam" id="1.20.5.1160:FF:000001">
    <property type="entry name" value="Keratin type II"/>
    <property type="match status" value="1"/>
</dbReference>
<feature type="coiled-coil region" evidence="14">
    <location>
        <begin position="675"/>
        <end position="716"/>
    </location>
</feature>
<evidence type="ECO:0000256" key="2">
    <source>
        <dbReference type="ARBA" id="ARBA00022598"/>
    </source>
</evidence>
<dbReference type="GO" id="GO:0004822">
    <property type="term" value="F:isoleucine-tRNA ligase activity"/>
    <property type="evidence" value="ECO:0007669"/>
    <property type="project" value="UniProtKB-EC"/>
</dbReference>
<dbReference type="GO" id="GO:0002161">
    <property type="term" value="F:aminoacyl-tRNA deacylase activity"/>
    <property type="evidence" value="ECO:0007669"/>
    <property type="project" value="InterPro"/>
</dbReference>
<dbReference type="InterPro" id="IPR039008">
    <property type="entry name" value="IF_rod_dom"/>
</dbReference>
<dbReference type="GO" id="GO:0003735">
    <property type="term" value="F:structural constituent of ribosome"/>
    <property type="evidence" value="ECO:0007669"/>
    <property type="project" value="InterPro"/>
</dbReference>
<dbReference type="GO" id="GO:0005840">
    <property type="term" value="C:ribosome"/>
    <property type="evidence" value="ECO:0007669"/>
    <property type="project" value="UniProtKB-KW"/>
</dbReference>
<dbReference type="InterPro" id="IPR018039">
    <property type="entry name" value="IF_conserved"/>
</dbReference>
<dbReference type="InterPro" id="IPR002301">
    <property type="entry name" value="Ile-tRNA-ligase"/>
</dbReference>
<evidence type="ECO:0000256" key="11">
    <source>
        <dbReference type="ARBA" id="ARBA00035222"/>
    </source>
</evidence>
<feature type="compositionally biased region" description="Basic residues" evidence="15">
    <location>
        <begin position="1"/>
        <end position="26"/>
    </location>
</feature>
<dbReference type="PROSITE" id="PS51842">
    <property type="entry name" value="IF_ROD_2"/>
    <property type="match status" value="1"/>
</dbReference>
<keyword evidence="4 13" id="KW-0403">Intermediate filament</keyword>
<comment type="similarity">
    <text evidence="13">Belongs to the intermediate filament family.</text>
</comment>
<dbReference type="FunFam" id="1.20.5.170:FF:000002">
    <property type="entry name" value="Type I keratin KA11"/>
    <property type="match status" value="1"/>
</dbReference>
<dbReference type="Gene3D" id="1.20.5.1160">
    <property type="entry name" value="Vasodilator-stimulated phosphoprotein"/>
    <property type="match status" value="1"/>
</dbReference>
<dbReference type="InterPro" id="IPR001412">
    <property type="entry name" value="aa-tRNA-synth_I_CS"/>
</dbReference>
<dbReference type="SUPFAM" id="SSF50677">
    <property type="entry name" value="ValRS/IleRS/LeuRS editing domain"/>
    <property type="match status" value="1"/>
</dbReference>
<evidence type="ECO:0000256" key="3">
    <source>
        <dbReference type="ARBA" id="ARBA00022741"/>
    </source>
</evidence>
<evidence type="ECO:0000256" key="15">
    <source>
        <dbReference type="SAM" id="MobiDB-lite"/>
    </source>
</evidence>
<dbReference type="Gene3D" id="3.90.740.10">
    <property type="entry name" value="Valyl/Leucyl/Isoleucyl-tRNA synthetase, editing domain"/>
    <property type="match status" value="1"/>
</dbReference>
<dbReference type="SUPFAM" id="SSF52374">
    <property type="entry name" value="Nucleotidylyl transferase"/>
    <property type="match status" value="1"/>
</dbReference>
<dbReference type="InterPro" id="IPR014729">
    <property type="entry name" value="Rossmann-like_a/b/a_fold"/>
</dbReference>
<dbReference type="PANTHER" id="PTHR42780:SF1">
    <property type="entry name" value="ISOLEUCINE--TRNA LIGASE, CYTOPLASMIC"/>
    <property type="match status" value="1"/>
</dbReference>
<dbReference type="InterPro" id="IPR009008">
    <property type="entry name" value="Val/Leu/Ile-tRNA-synth_edit"/>
</dbReference>
<dbReference type="InterPro" id="IPR002673">
    <property type="entry name" value="Ribosomal_eL29"/>
</dbReference>
<dbReference type="EMBL" id="OZ035828">
    <property type="protein sequence ID" value="CAL1608150.1"/>
    <property type="molecule type" value="Genomic_DNA"/>
</dbReference>
<accession>A0AAV2M4H0</accession>
<dbReference type="AlphaFoldDB" id="A0AAV2M4H0"/>
<evidence type="ECO:0000256" key="6">
    <source>
        <dbReference type="ARBA" id="ARBA00022917"/>
    </source>
</evidence>
<organism evidence="17 18">
    <name type="scientific">Knipowitschia caucasica</name>
    <name type="common">Caucasian dwarf goby</name>
    <name type="synonym">Pomatoschistus caucasicus</name>
    <dbReference type="NCBI Taxonomy" id="637954"/>
    <lineage>
        <taxon>Eukaryota</taxon>
        <taxon>Metazoa</taxon>
        <taxon>Chordata</taxon>
        <taxon>Craniata</taxon>
        <taxon>Vertebrata</taxon>
        <taxon>Euteleostomi</taxon>
        <taxon>Actinopterygii</taxon>
        <taxon>Neopterygii</taxon>
        <taxon>Teleostei</taxon>
        <taxon>Neoteleostei</taxon>
        <taxon>Acanthomorphata</taxon>
        <taxon>Gobiaria</taxon>
        <taxon>Gobiiformes</taxon>
        <taxon>Gobioidei</taxon>
        <taxon>Gobiidae</taxon>
        <taxon>Gobiinae</taxon>
        <taxon>Knipowitschia</taxon>
    </lineage>
</organism>
<dbReference type="PANTHER" id="PTHR42780">
    <property type="entry name" value="SOLEUCYL-TRNA SYNTHETASE"/>
    <property type="match status" value="1"/>
</dbReference>
<evidence type="ECO:0000256" key="4">
    <source>
        <dbReference type="ARBA" id="ARBA00022754"/>
    </source>
</evidence>
<dbReference type="PROSITE" id="PS00178">
    <property type="entry name" value="AA_TRNA_LIGASE_I"/>
    <property type="match status" value="1"/>
</dbReference>
<evidence type="ECO:0000313" key="18">
    <source>
        <dbReference type="Proteomes" id="UP001497482"/>
    </source>
</evidence>
<dbReference type="FunFam" id="3.40.50.620:FF:000414">
    <property type="entry name" value="Isoleucine--tRNA ligase, cytoplasmic-like"/>
    <property type="match status" value="1"/>
</dbReference>
<dbReference type="GO" id="GO:1990904">
    <property type="term" value="C:ribonucleoprotein complex"/>
    <property type="evidence" value="ECO:0007669"/>
    <property type="project" value="UniProtKB-KW"/>
</dbReference>
<dbReference type="SMART" id="SM01391">
    <property type="entry name" value="Filament"/>
    <property type="match status" value="1"/>
</dbReference>
<dbReference type="Gene3D" id="6.10.140.1730">
    <property type="match status" value="1"/>
</dbReference>
<dbReference type="PRINTS" id="PR00984">
    <property type="entry name" value="TRNASYNTHILE"/>
</dbReference>
<keyword evidence="6" id="KW-0648">Protein biosynthesis</keyword>
<sequence>MAKSKNHTFHNQARKHHRNGIKKPRSQRYESLKGVDPKFLRNMRFAKKHNKKGAKQPDSATYTMVERVPETISFPTEEEKILQFWNDKDCFQECLKQSKNRPRYTFYDGPPFATGLPHYGHILAGTIKDVVTRFAHQSGFHVDRRFGWDCHGLPVEYEIDKTLGIKGPEDVAKMGIAEYNRQCRNIVMRYSNEWEISVKRMGRWIDFKNDYKTLYPWFMETVWWVFKQLYDKGLVYRGVKVMPFSTACNTPLSNFESHQNYKDVQDPSVIVNFPLVESPEVSLIAWTTTPWTLPSNLALCVNPEFTYVKVKDNANDKTYIMMEARLGALFKAESEFTLLDKFPGKVLKGKKYKPLFQYFSKCGETGAFQVVLDNYVKEEEGTGVVHQAPYFGADDYRVCADYNIIQKDQAPICPVDASGCFTAEVTDFAGQYVKVSDITDTCRGRSGFRGTAVELGTEIHQHHANEKEEMQELNVKFAGYIEKVQALESRNASLQAELAALQGRYKGGPSNIAEEYEVKFKEVRDLIEALTNEKGAADIERGYLEEEVEVWRLKLEEELALKEEAEMILREFRQDVDNATLQKAELEKSIEQLVAEIEFLKKLHDEEVADLMKQIEDSKITAELGGERPDLAAYLRNMRAEIESVAARNVQEAEKWYKSKFDTLKEHAGKHEDHMKSMKEEISVFQNQITDLQNQIDGLRARNAALEQQLEDMEISHQDKVSGFEGVISQLETQLCETKLEMTKYLQDYQELLHIKLKLDAEIATYRKLLEGEESRLGIAKDA</sequence>
<keyword evidence="3" id="KW-0547">Nucleotide-binding</keyword>
<keyword evidence="18" id="KW-1185">Reference proteome</keyword>
<evidence type="ECO:0000256" key="14">
    <source>
        <dbReference type="SAM" id="Coils"/>
    </source>
</evidence>
<evidence type="ECO:0000259" key="16">
    <source>
        <dbReference type="PROSITE" id="PS51842"/>
    </source>
</evidence>
<dbReference type="Proteomes" id="UP001497482">
    <property type="component" value="Chromosome 6"/>
</dbReference>
<dbReference type="Gene3D" id="3.40.50.620">
    <property type="entry name" value="HUPs"/>
    <property type="match status" value="1"/>
</dbReference>
<evidence type="ECO:0000256" key="5">
    <source>
        <dbReference type="ARBA" id="ARBA00022840"/>
    </source>
</evidence>
<keyword evidence="10" id="KW-0687">Ribonucleoprotein</keyword>
<dbReference type="GO" id="GO:0005882">
    <property type="term" value="C:intermediate filament"/>
    <property type="evidence" value="ECO:0007669"/>
    <property type="project" value="UniProtKB-KW"/>
</dbReference>
<evidence type="ECO:0000256" key="10">
    <source>
        <dbReference type="ARBA" id="ARBA00023274"/>
    </source>
</evidence>
<keyword evidence="2" id="KW-0436">Ligase</keyword>
<keyword evidence="5" id="KW-0067">ATP-binding</keyword>
<dbReference type="Gene3D" id="1.20.5.170">
    <property type="match status" value="1"/>
</dbReference>